<dbReference type="InterPro" id="IPR011009">
    <property type="entry name" value="Kinase-like_dom_sf"/>
</dbReference>
<organism evidence="2 3">
    <name type="scientific">Nocardioides scoriae</name>
    <dbReference type="NCBI Taxonomy" id="642780"/>
    <lineage>
        <taxon>Bacteria</taxon>
        <taxon>Bacillati</taxon>
        <taxon>Actinomycetota</taxon>
        <taxon>Actinomycetes</taxon>
        <taxon>Propionibacteriales</taxon>
        <taxon>Nocardioidaceae</taxon>
        <taxon>Nocardioides</taxon>
    </lineage>
</organism>
<dbReference type="AlphaFoldDB" id="A0A1H1XCD0"/>
<protein>
    <submittedName>
        <fullName evidence="2">Streptomycin 6-kinase</fullName>
    </submittedName>
</protein>
<dbReference type="InterPro" id="IPR006748">
    <property type="entry name" value="NH2Glyco/OHUrea_AB-resist_kin"/>
</dbReference>
<proteinExistence type="predicted"/>
<dbReference type="Pfam" id="PF04655">
    <property type="entry name" value="APH_6_hur"/>
    <property type="match status" value="1"/>
</dbReference>
<evidence type="ECO:0000313" key="2">
    <source>
        <dbReference type="EMBL" id="SDT06279.1"/>
    </source>
</evidence>
<dbReference type="Gene3D" id="3.90.1200.10">
    <property type="match status" value="1"/>
</dbReference>
<dbReference type="EMBL" id="LT629757">
    <property type="protein sequence ID" value="SDT06279.1"/>
    <property type="molecule type" value="Genomic_DNA"/>
</dbReference>
<dbReference type="GO" id="GO:0016301">
    <property type="term" value="F:kinase activity"/>
    <property type="evidence" value="ECO:0007669"/>
    <property type="project" value="UniProtKB-KW"/>
</dbReference>
<dbReference type="SUPFAM" id="SSF56112">
    <property type="entry name" value="Protein kinase-like (PK-like)"/>
    <property type="match status" value="1"/>
</dbReference>
<evidence type="ECO:0000313" key="3">
    <source>
        <dbReference type="Proteomes" id="UP000198859"/>
    </source>
</evidence>
<sequence length="350" mass="37311">MISPVERHGPGATGVVRLQPLTRRKVASLGEPGRAWLADLPRVLDELAERWELTWERPLPGGSASYVVRGRTPSGEARVVKVGVPDLDEEQPLEAEAAVLRAAGGRGYALLHDDAPEHRALLLESLGRSLQQAPAEPEVVLDVLVDTLREAWTVPVAAVGTGGSSGPGGEPRARQLARLVATTDDRLGGACRPDVRRQALTCAERLADPGPDGEVVVHGDAHPANALRVPEPRVGAPVPSSGHVLVDPDGFACDPAYDLGVTLREWNARLEAGGRPLLEAWCDRVAERSGCDRDRIWAWAFLERVSTGLYVCGFGAHDLGSRFLRTAELLLDPPPSSRSAGPNPGPTGRP</sequence>
<name>A0A1H1XCD0_9ACTN</name>
<keyword evidence="2" id="KW-0808">Transferase</keyword>
<dbReference type="STRING" id="642780.SAMN04488570_3427"/>
<accession>A0A1H1XCD0</accession>
<dbReference type="GO" id="GO:0019748">
    <property type="term" value="P:secondary metabolic process"/>
    <property type="evidence" value="ECO:0007669"/>
    <property type="project" value="InterPro"/>
</dbReference>
<reference evidence="3" key="1">
    <citation type="submission" date="2016-10" db="EMBL/GenBank/DDBJ databases">
        <authorList>
            <person name="Varghese N."/>
            <person name="Submissions S."/>
        </authorList>
    </citation>
    <scope>NUCLEOTIDE SEQUENCE [LARGE SCALE GENOMIC DNA]</scope>
    <source>
        <strain evidence="3">DSM 22127</strain>
    </source>
</reference>
<dbReference type="Proteomes" id="UP000198859">
    <property type="component" value="Chromosome I"/>
</dbReference>
<keyword evidence="2" id="KW-0418">Kinase</keyword>
<dbReference type="GO" id="GO:0016773">
    <property type="term" value="F:phosphotransferase activity, alcohol group as acceptor"/>
    <property type="evidence" value="ECO:0007669"/>
    <property type="project" value="InterPro"/>
</dbReference>
<keyword evidence="3" id="KW-1185">Reference proteome</keyword>
<feature type="region of interest" description="Disordered" evidence="1">
    <location>
        <begin position="331"/>
        <end position="350"/>
    </location>
</feature>
<evidence type="ECO:0000256" key="1">
    <source>
        <dbReference type="SAM" id="MobiDB-lite"/>
    </source>
</evidence>
<gene>
    <name evidence="2" type="ORF">SAMN04488570_3427</name>
</gene>